<dbReference type="EMBL" id="AFXP01000004">
    <property type="protein sequence ID" value="EHG16802.1"/>
    <property type="molecule type" value="Genomic_DNA"/>
</dbReference>
<dbReference type="PATRIC" id="fig|857291.3.peg.618"/>
<evidence type="ECO:0000256" key="3">
    <source>
        <dbReference type="ARBA" id="ARBA00022679"/>
    </source>
</evidence>
<dbReference type="HOGENOM" id="CLU_037990_0_0_10"/>
<dbReference type="PROSITE" id="PS01184">
    <property type="entry name" value="UBIE_2"/>
    <property type="match status" value="1"/>
</dbReference>
<reference evidence="6 7" key="1">
    <citation type="submission" date="2011-10" db="EMBL/GenBank/DDBJ databases">
        <title>The Genome Sequence of Prevotella histicola F0411.</title>
        <authorList>
            <consortium name="The Broad Institute Genome Sequencing Platform"/>
            <person name="Earl A."/>
            <person name="Ward D."/>
            <person name="Feldgarden M."/>
            <person name="Gevers D."/>
            <person name="Izard J."/>
            <person name="Ganesan A."/>
            <person name="Blanton J.M."/>
            <person name="Baranova O.V."/>
            <person name="Tanner A.C."/>
            <person name="Mathney J.M.J."/>
            <person name="Dewhirst F.E."/>
            <person name="Young S.K."/>
            <person name="Zeng Q."/>
            <person name="Gargeya S."/>
            <person name="Fitzgerald M."/>
            <person name="Haas B."/>
            <person name="Abouelleil A."/>
            <person name="Alvarado L."/>
            <person name="Arachchi H.M."/>
            <person name="Berlin A."/>
            <person name="Brown A."/>
            <person name="Chapman S.B."/>
            <person name="Chen Z."/>
            <person name="Dunbar C."/>
            <person name="Freedman E."/>
            <person name="Gearin G."/>
            <person name="Gellesch M."/>
            <person name="Goldberg J."/>
            <person name="Griggs A."/>
            <person name="Gujja S."/>
            <person name="Heiman D."/>
            <person name="Howarth C."/>
            <person name="Larson L."/>
            <person name="Lui A."/>
            <person name="MacDonald P.J.P."/>
            <person name="Montmayeur A."/>
            <person name="Murphy C."/>
            <person name="Neiman D."/>
            <person name="Pearson M."/>
            <person name="Priest M."/>
            <person name="Roberts A."/>
            <person name="Saif S."/>
            <person name="Shea T."/>
            <person name="Shenoy N."/>
            <person name="Sisk P."/>
            <person name="Stolte C."/>
            <person name="Sykes S."/>
            <person name="Wortman J."/>
            <person name="Nusbaum C."/>
            <person name="Birren B."/>
        </authorList>
    </citation>
    <scope>NUCLEOTIDE SEQUENCE [LARGE SCALE GENOMIC DNA]</scope>
    <source>
        <strain evidence="6 7">F0411</strain>
    </source>
</reference>
<evidence type="ECO:0000313" key="6">
    <source>
        <dbReference type="EMBL" id="EHG16802.1"/>
    </source>
</evidence>
<dbReference type="NCBIfam" id="TIGR01934">
    <property type="entry name" value="MenG_MenH_UbiE"/>
    <property type="match status" value="1"/>
</dbReference>
<dbReference type="STRING" id="857291.HMPREF9138_00632"/>
<dbReference type="Proteomes" id="UP000004597">
    <property type="component" value="Unassembled WGS sequence"/>
</dbReference>
<comment type="pathway">
    <text evidence="5">Quinol/quinone metabolism; menaquinone biosynthesis; menaquinol from 1,4-dihydroxy-2-naphthoate: step 2/2.</text>
</comment>
<keyword evidence="1 5" id="KW-0474">Menaquinone biosynthesis</keyword>
<keyword evidence="7" id="KW-1185">Reference proteome</keyword>
<evidence type="ECO:0000256" key="5">
    <source>
        <dbReference type="HAMAP-Rule" id="MF_01813"/>
    </source>
</evidence>
<dbReference type="PANTHER" id="PTHR43591:SF24">
    <property type="entry name" value="2-METHOXY-6-POLYPRENYL-1,4-BENZOQUINOL METHYLASE, MITOCHONDRIAL"/>
    <property type="match status" value="1"/>
</dbReference>
<proteinExistence type="inferred from homology"/>
<dbReference type="GO" id="GO:0009234">
    <property type="term" value="P:menaquinone biosynthetic process"/>
    <property type="evidence" value="ECO:0007669"/>
    <property type="project" value="UniProtKB-UniRule"/>
</dbReference>
<dbReference type="UniPathway" id="UPA00079">
    <property type="reaction ID" value="UER00169"/>
</dbReference>
<dbReference type="PROSITE" id="PS51608">
    <property type="entry name" value="SAM_MT_UBIE"/>
    <property type="match status" value="1"/>
</dbReference>
<dbReference type="CDD" id="cd02440">
    <property type="entry name" value="AdoMet_MTases"/>
    <property type="match status" value="1"/>
</dbReference>
<dbReference type="InterPro" id="IPR004033">
    <property type="entry name" value="UbiE/COQ5_MeTrFase"/>
</dbReference>
<feature type="binding site" evidence="5">
    <location>
        <position position="94"/>
    </location>
    <ligand>
        <name>S-adenosyl-L-methionine</name>
        <dbReference type="ChEBI" id="CHEBI:59789"/>
    </ligand>
</feature>
<dbReference type="InterPro" id="IPR029063">
    <property type="entry name" value="SAM-dependent_MTases_sf"/>
</dbReference>
<dbReference type="Pfam" id="PF01209">
    <property type="entry name" value="Ubie_methyltran"/>
    <property type="match status" value="1"/>
</dbReference>
<keyword evidence="3 5" id="KW-0808">Transferase</keyword>
<accession>G6AEV5</accession>
<keyword evidence="4 5" id="KW-0949">S-adenosyl-L-methionine</keyword>
<dbReference type="EC" id="2.1.1.163" evidence="5"/>
<dbReference type="PROSITE" id="PS01183">
    <property type="entry name" value="UBIE_1"/>
    <property type="match status" value="1"/>
</dbReference>
<dbReference type="GO" id="GO:0032259">
    <property type="term" value="P:methylation"/>
    <property type="evidence" value="ECO:0007669"/>
    <property type="project" value="UniProtKB-KW"/>
</dbReference>
<dbReference type="SUPFAM" id="SSF53335">
    <property type="entry name" value="S-adenosyl-L-methionine-dependent methyltransferases"/>
    <property type="match status" value="1"/>
</dbReference>
<protein>
    <recommendedName>
        <fullName evidence="5">Demethylmenaquinone methyltransferase</fullName>
        <ecNumber evidence="5">2.1.1.163</ecNumber>
    </recommendedName>
</protein>
<comment type="caution">
    <text evidence="6">The sequence shown here is derived from an EMBL/GenBank/DDBJ whole genome shotgun (WGS) entry which is preliminary data.</text>
</comment>
<name>G6AEV5_9BACT</name>
<keyword evidence="2 5" id="KW-0489">Methyltransferase</keyword>
<dbReference type="Gene3D" id="3.40.50.150">
    <property type="entry name" value="Vaccinia Virus protein VP39"/>
    <property type="match status" value="1"/>
</dbReference>
<organism evidence="6 7">
    <name type="scientific">Prevotella histicola F0411</name>
    <dbReference type="NCBI Taxonomy" id="857291"/>
    <lineage>
        <taxon>Bacteria</taxon>
        <taxon>Pseudomonadati</taxon>
        <taxon>Bacteroidota</taxon>
        <taxon>Bacteroidia</taxon>
        <taxon>Bacteroidales</taxon>
        <taxon>Prevotellaceae</taxon>
        <taxon>Prevotella</taxon>
    </lineage>
</organism>
<evidence type="ECO:0000256" key="4">
    <source>
        <dbReference type="ARBA" id="ARBA00022691"/>
    </source>
</evidence>
<evidence type="ECO:0000313" key="7">
    <source>
        <dbReference type="Proteomes" id="UP000004597"/>
    </source>
</evidence>
<evidence type="ECO:0000256" key="2">
    <source>
        <dbReference type="ARBA" id="ARBA00022603"/>
    </source>
</evidence>
<dbReference type="GO" id="GO:0043770">
    <property type="term" value="F:demethylmenaquinone methyltransferase activity"/>
    <property type="evidence" value="ECO:0007669"/>
    <property type="project" value="UniProtKB-UniRule"/>
</dbReference>
<sequence length="269" mass="30639">MGDIPPHNLLLLLTFSKFSNLLHKKMYDQEKIKPYNGKGDKGKLVEEMFDNIASTYDTLNHRLSWDIDKGWRKRAIQQLKPFRPEKILDIATGTGDFAILAAKELKPKNLIGADISEGMMSIGRKKVKTAGLQNIISFKREDCLNLSFPENTFDAVTAAFGIRNFQDLDRGLTEICRVLKKGGHLSIVELTTPTSFPMKQLFHIYSNTIMPLYGKLISKDSNAYEYLNKTIAAFPQGEKMMEIFKKAGFSKMTFHRLTYGICTMYFAEK</sequence>
<dbReference type="HAMAP" id="MF_01813">
    <property type="entry name" value="MenG_UbiE_methyltr"/>
    <property type="match status" value="1"/>
</dbReference>
<comment type="similarity">
    <text evidence="5">Belongs to the class I-like SAM-binding methyltransferase superfamily. MenG/UbiE family.</text>
</comment>
<feature type="binding site" evidence="5">
    <location>
        <position position="114"/>
    </location>
    <ligand>
        <name>S-adenosyl-L-methionine</name>
        <dbReference type="ChEBI" id="CHEBI:59789"/>
    </ligand>
</feature>
<comment type="function">
    <text evidence="5">Methyltransferase required for the conversion of demethylmenaquinol (DMKH2) to menaquinol (MKH2).</text>
</comment>
<evidence type="ECO:0000256" key="1">
    <source>
        <dbReference type="ARBA" id="ARBA00022428"/>
    </source>
</evidence>
<dbReference type="PANTHER" id="PTHR43591">
    <property type="entry name" value="METHYLTRANSFERASE"/>
    <property type="match status" value="1"/>
</dbReference>
<comment type="caution">
    <text evidence="5">Lacks conserved residue(s) required for the propagation of feature annotation.</text>
</comment>
<feature type="binding site" evidence="5">
    <location>
        <begin position="142"/>
        <end position="143"/>
    </location>
    <ligand>
        <name>S-adenosyl-L-methionine</name>
        <dbReference type="ChEBI" id="CHEBI:59789"/>
    </ligand>
</feature>
<dbReference type="InterPro" id="IPR023576">
    <property type="entry name" value="UbiE/COQ5_MeTrFase_CS"/>
</dbReference>
<dbReference type="NCBIfam" id="NF001244">
    <property type="entry name" value="PRK00216.1-5"/>
    <property type="match status" value="1"/>
</dbReference>
<dbReference type="AlphaFoldDB" id="G6AEV5"/>
<gene>
    <name evidence="5" type="primary">menG</name>
    <name evidence="6" type="ORF">HMPREF9138_00632</name>
</gene>
<comment type="catalytic activity">
    <reaction evidence="5">
        <text>a 2-demethylmenaquinol + S-adenosyl-L-methionine = a menaquinol + S-adenosyl-L-homocysteine + H(+)</text>
        <dbReference type="Rhea" id="RHEA:42640"/>
        <dbReference type="Rhea" id="RHEA-COMP:9539"/>
        <dbReference type="Rhea" id="RHEA-COMP:9563"/>
        <dbReference type="ChEBI" id="CHEBI:15378"/>
        <dbReference type="ChEBI" id="CHEBI:18151"/>
        <dbReference type="ChEBI" id="CHEBI:55437"/>
        <dbReference type="ChEBI" id="CHEBI:57856"/>
        <dbReference type="ChEBI" id="CHEBI:59789"/>
        <dbReference type="EC" id="2.1.1.163"/>
    </reaction>
</comment>